<dbReference type="RefSeq" id="WP_093116005.1">
    <property type="nucleotide sequence ID" value="NZ_CP066171.1"/>
</dbReference>
<dbReference type="SMART" id="SM00418">
    <property type="entry name" value="HTH_ARSR"/>
    <property type="match status" value="1"/>
</dbReference>
<keyword evidence="6" id="KW-1185">Reference proteome</keyword>
<name>A0A1H6FK54_THEAL</name>
<dbReference type="PANTHER" id="PTHR43132">
    <property type="entry name" value="ARSENICAL RESISTANCE OPERON REPRESSOR ARSR-RELATED"/>
    <property type="match status" value="1"/>
</dbReference>
<dbReference type="InterPro" id="IPR036388">
    <property type="entry name" value="WH-like_DNA-bd_sf"/>
</dbReference>
<sequence length="112" mass="12320">MSFSTEVRAVFLHGLADPSRLALVEQLADGSRRVSDLVDATGLTQSNVSRHLSCLWDCGLVERERHGREIHYRLVDGLDAVLSAVDSVLERTADRIMACPRYGALAARREAA</sequence>
<dbReference type="GO" id="GO:0003677">
    <property type="term" value="F:DNA binding"/>
    <property type="evidence" value="ECO:0007669"/>
    <property type="project" value="UniProtKB-KW"/>
</dbReference>
<dbReference type="Pfam" id="PF01022">
    <property type="entry name" value="HTH_5"/>
    <property type="match status" value="1"/>
</dbReference>
<evidence type="ECO:0000313" key="6">
    <source>
        <dbReference type="Proteomes" id="UP000222056"/>
    </source>
</evidence>
<evidence type="ECO:0000259" key="4">
    <source>
        <dbReference type="PROSITE" id="PS50987"/>
    </source>
</evidence>
<dbReference type="AlphaFoldDB" id="A0A1H6FK54"/>
<dbReference type="InterPro" id="IPR001845">
    <property type="entry name" value="HTH_ArsR_DNA-bd_dom"/>
</dbReference>
<gene>
    <name evidence="5" type="ORF">SAMN02745716_0547</name>
</gene>
<evidence type="ECO:0000313" key="5">
    <source>
        <dbReference type="EMBL" id="SEH10772.1"/>
    </source>
</evidence>
<dbReference type="PRINTS" id="PR00778">
    <property type="entry name" value="HTHARSR"/>
</dbReference>
<reference evidence="6" key="1">
    <citation type="submission" date="2016-10" db="EMBL/GenBank/DDBJ databases">
        <authorList>
            <person name="Varghese N."/>
            <person name="Submissions S."/>
        </authorList>
    </citation>
    <scope>NUCLEOTIDE SEQUENCE [LARGE SCALE GENOMIC DNA]</scope>
    <source>
        <strain evidence="6">ATCC 35263</strain>
    </source>
</reference>
<evidence type="ECO:0000256" key="1">
    <source>
        <dbReference type="ARBA" id="ARBA00023015"/>
    </source>
</evidence>
<dbReference type="InterPro" id="IPR036390">
    <property type="entry name" value="WH_DNA-bd_sf"/>
</dbReference>
<dbReference type="InterPro" id="IPR011991">
    <property type="entry name" value="ArsR-like_HTH"/>
</dbReference>
<dbReference type="NCBIfam" id="NF033788">
    <property type="entry name" value="HTH_metalloreg"/>
    <property type="match status" value="1"/>
</dbReference>
<dbReference type="PANTHER" id="PTHR43132:SF2">
    <property type="entry name" value="ARSENICAL RESISTANCE OPERON REPRESSOR ARSR-RELATED"/>
    <property type="match status" value="1"/>
</dbReference>
<dbReference type="GO" id="GO:0003700">
    <property type="term" value="F:DNA-binding transcription factor activity"/>
    <property type="evidence" value="ECO:0007669"/>
    <property type="project" value="InterPro"/>
</dbReference>
<accession>A0A1H6FK54</accession>
<evidence type="ECO:0000256" key="3">
    <source>
        <dbReference type="ARBA" id="ARBA00023163"/>
    </source>
</evidence>
<keyword evidence="2" id="KW-0238">DNA-binding</keyword>
<dbReference type="SUPFAM" id="SSF46785">
    <property type="entry name" value="Winged helix' DNA-binding domain"/>
    <property type="match status" value="1"/>
</dbReference>
<dbReference type="Proteomes" id="UP000222056">
    <property type="component" value="Unassembled WGS sequence"/>
</dbReference>
<protein>
    <submittedName>
        <fullName evidence="5">Regulatory protein, arsR family</fullName>
    </submittedName>
</protein>
<dbReference type="InterPro" id="IPR051011">
    <property type="entry name" value="Metal_resp_trans_reg"/>
</dbReference>
<dbReference type="OrthoDB" id="3401849at2"/>
<dbReference type="STRING" id="29539.SAMN02745716_0547"/>
<evidence type="ECO:0000256" key="2">
    <source>
        <dbReference type="ARBA" id="ARBA00023125"/>
    </source>
</evidence>
<organism evidence="5 6">
    <name type="scientific">Thermoleophilum album</name>
    <dbReference type="NCBI Taxonomy" id="29539"/>
    <lineage>
        <taxon>Bacteria</taxon>
        <taxon>Bacillati</taxon>
        <taxon>Actinomycetota</taxon>
        <taxon>Thermoleophilia</taxon>
        <taxon>Thermoleophilales</taxon>
        <taxon>Thermoleophilaceae</taxon>
        <taxon>Thermoleophilum</taxon>
    </lineage>
</organism>
<dbReference type="PROSITE" id="PS50987">
    <property type="entry name" value="HTH_ARSR_2"/>
    <property type="match status" value="1"/>
</dbReference>
<dbReference type="Gene3D" id="1.10.10.10">
    <property type="entry name" value="Winged helix-like DNA-binding domain superfamily/Winged helix DNA-binding domain"/>
    <property type="match status" value="1"/>
</dbReference>
<keyword evidence="1" id="KW-0805">Transcription regulation</keyword>
<keyword evidence="3" id="KW-0804">Transcription</keyword>
<proteinExistence type="predicted"/>
<dbReference type="EMBL" id="FNWJ01000001">
    <property type="protein sequence ID" value="SEH10772.1"/>
    <property type="molecule type" value="Genomic_DNA"/>
</dbReference>
<dbReference type="CDD" id="cd00090">
    <property type="entry name" value="HTH_ARSR"/>
    <property type="match status" value="1"/>
</dbReference>
<feature type="domain" description="HTH arsR-type" evidence="4">
    <location>
        <begin position="1"/>
        <end position="96"/>
    </location>
</feature>